<reference evidence="1 2" key="1">
    <citation type="submission" date="2019-05" db="EMBL/GenBank/DDBJ databases">
        <title>Complete genome sequence of Izhakiella calystegiae KSNA2, an endophyte isolated from beach morning glory (Calystegia soldanella).</title>
        <authorList>
            <person name="Jiang L."/>
            <person name="Jeong J.C."/>
            <person name="Kim C.Y."/>
            <person name="Kim D.H."/>
            <person name="Kim S.W."/>
            <person name="Lee j."/>
        </authorList>
    </citation>
    <scope>NUCLEOTIDE SEQUENCE [LARGE SCALE GENOMIC DNA]</scope>
    <source>
        <strain evidence="1 2">KSNA2</strain>
    </source>
</reference>
<keyword evidence="1" id="KW-0418">Kinase</keyword>
<proteinExistence type="predicted"/>
<dbReference type="SUPFAM" id="SSF56112">
    <property type="entry name" value="Protein kinase-like (PK-like)"/>
    <property type="match status" value="1"/>
</dbReference>
<evidence type="ECO:0000313" key="1">
    <source>
        <dbReference type="EMBL" id="QCT19257.1"/>
    </source>
</evidence>
<evidence type="ECO:0000313" key="2">
    <source>
        <dbReference type="Proteomes" id="UP000302163"/>
    </source>
</evidence>
<keyword evidence="1" id="KW-0808">Transferase</keyword>
<keyword evidence="2" id="KW-1185">Reference proteome</keyword>
<dbReference type="InterPro" id="IPR011009">
    <property type="entry name" value="Kinase-like_dom_sf"/>
</dbReference>
<sequence>MISEYKYKGLSVYVKDNDERYKNILSDVLSYNINTLKILRSIEDTKVSLIDTQYGKFILKFFAPKEKKTERFLKSFVKGDYYKNLIVQTNRVRNKGNSFPNDFYLLAERKIFNYASLFIMLIEYIDGTELNDMDSISDEIKQEIKTSMENLHSDRMLSGDPHKGNFIVSSSGVRIIDLSGKGCNSQRMAKDRIAMERHLGIKNEKKDFGYYMVIYKARVRLLIKKIKGKK</sequence>
<dbReference type="Pfam" id="PF06176">
    <property type="entry name" value="WaaY"/>
    <property type="match status" value="1"/>
</dbReference>
<dbReference type="KEGG" id="izh:FEM41_06090"/>
<dbReference type="OrthoDB" id="7065325at2"/>
<dbReference type="NCBIfam" id="NF007684">
    <property type="entry name" value="PRK10359.1"/>
    <property type="match status" value="1"/>
</dbReference>
<gene>
    <name evidence="1" type="primary">rfaY</name>
    <name evidence="1" type="ORF">FEM41_06090</name>
</gene>
<organism evidence="1 2">
    <name type="scientific">Jejubacter calystegiae</name>
    <dbReference type="NCBI Taxonomy" id="2579935"/>
    <lineage>
        <taxon>Bacteria</taxon>
        <taxon>Pseudomonadati</taxon>
        <taxon>Pseudomonadota</taxon>
        <taxon>Gammaproteobacteria</taxon>
        <taxon>Enterobacterales</taxon>
        <taxon>Enterobacteriaceae</taxon>
        <taxon>Jejubacter</taxon>
    </lineage>
</organism>
<dbReference type="RefSeq" id="WP_138095141.1">
    <property type="nucleotide sequence ID" value="NZ_CP040428.1"/>
</dbReference>
<protein>
    <submittedName>
        <fullName evidence="1">Lipopolysaccharide core heptose(II) kinase RfaY</fullName>
        <ecNumber evidence="1">2.7.1.-</ecNumber>
    </submittedName>
</protein>
<dbReference type="InterPro" id="IPR009330">
    <property type="entry name" value="LipoPS_heptP_kinase"/>
</dbReference>
<dbReference type="EMBL" id="CP040428">
    <property type="protein sequence ID" value="QCT19257.1"/>
    <property type="molecule type" value="Genomic_DNA"/>
</dbReference>
<name>A0A4V1G7D4_9ENTR</name>
<accession>A0A4V1G7D4</accession>
<dbReference type="Proteomes" id="UP000302163">
    <property type="component" value="Chromosome"/>
</dbReference>
<dbReference type="GO" id="GO:0016301">
    <property type="term" value="F:kinase activity"/>
    <property type="evidence" value="ECO:0007669"/>
    <property type="project" value="UniProtKB-KW"/>
</dbReference>
<dbReference type="EC" id="2.7.1.-" evidence="1"/>
<dbReference type="AlphaFoldDB" id="A0A4V1G7D4"/>